<feature type="compositionally biased region" description="Basic and acidic residues" evidence="1">
    <location>
        <begin position="80"/>
        <end position="99"/>
    </location>
</feature>
<dbReference type="Proteomes" id="UP000299102">
    <property type="component" value="Unassembled WGS sequence"/>
</dbReference>
<feature type="region of interest" description="Disordered" evidence="1">
    <location>
        <begin position="157"/>
        <end position="176"/>
    </location>
</feature>
<dbReference type="EMBL" id="BGZK01000099">
    <property type="protein sequence ID" value="GBP18660.1"/>
    <property type="molecule type" value="Genomic_DNA"/>
</dbReference>
<keyword evidence="3" id="KW-1185">Reference proteome</keyword>
<feature type="region of interest" description="Disordered" evidence="1">
    <location>
        <begin position="80"/>
        <end position="117"/>
    </location>
</feature>
<comment type="caution">
    <text evidence="2">The sequence shown here is derived from an EMBL/GenBank/DDBJ whole genome shotgun (WGS) entry which is preliminary data.</text>
</comment>
<feature type="compositionally biased region" description="Basic and acidic residues" evidence="1">
    <location>
        <begin position="160"/>
        <end position="176"/>
    </location>
</feature>
<feature type="compositionally biased region" description="Basic and acidic residues" evidence="1">
    <location>
        <begin position="1"/>
        <end position="14"/>
    </location>
</feature>
<protein>
    <submittedName>
        <fullName evidence="2">Uncharacterized protein</fullName>
    </submittedName>
</protein>
<reference evidence="2 3" key="1">
    <citation type="journal article" date="2019" name="Commun. Biol.">
        <title>The bagworm genome reveals a unique fibroin gene that provides high tensile strength.</title>
        <authorList>
            <person name="Kono N."/>
            <person name="Nakamura H."/>
            <person name="Ohtoshi R."/>
            <person name="Tomita M."/>
            <person name="Numata K."/>
            <person name="Arakawa K."/>
        </authorList>
    </citation>
    <scope>NUCLEOTIDE SEQUENCE [LARGE SCALE GENOMIC DNA]</scope>
</reference>
<accession>A0A4C1TXD8</accession>
<name>A0A4C1TXD8_EUMVA</name>
<organism evidence="2 3">
    <name type="scientific">Eumeta variegata</name>
    <name type="common">Bagworm moth</name>
    <name type="synonym">Eumeta japonica</name>
    <dbReference type="NCBI Taxonomy" id="151549"/>
    <lineage>
        <taxon>Eukaryota</taxon>
        <taxon>Metazoa</taxon>
        <taxon>Ecdysozoa</taxon>
        <taxon>Arthropoda</taxon>
        <taxon>Hexapoda</taxon>
        <taxon>Insecta</taxon>
        <taxon>Pterygota</taxon>
        <taxon>Neoptera</taxon>
        <taxon>Endopterygota</taxon>
        <taxon>Lepidoptera</taxon>
        <taxon>Glossata</taxon>
        <taxon>Ditrysia</taxon>
        <taxon>Tineoidea</taxon>
        <taxon>Psychidae</taxon>
        <taxon>Oiketicinae</taxon>
        <taxon>Eumeta</taxon>
    </lineage>
</organism>
<feature type="compositionally biased region" description="Polar residues" evidence="1">
    <location>
        <begin position="101"/>
        <end position="116"/>
    </location>
</feature>
<evidence type="ECO:0000313" key="3">
    <source>
        <dbReference type="Proteomes" id="UP000299102"/>
    </source>
</evidence>
<evidence type="ECO:0000313" key="2">
    <source>
        <dbReference type="EMBL" id="GBP18660.1"/>
    </source>
</evidence>
<gene>
    <name evidence="2" type="ORF">EVAR_14430_1</name>
</gene>
<feature type="region of interest" description="Disordered" evidence="1">
    <location>
        <begin position="1"/>
        <end position="52"/>
    </location>
</feature>
<proteinExistence type="predicted"/>
<evidence type="ECO:0000256" key="1">
    <source>
        <dbReference type="SAM" id="MobiDB-lite"/>
    </source>
</evidence>
<sequence>MNRQRGHIDVRRDGVSNVRRSGRDLAPPDSITGRSRNHSLDDSHRNTAGVGDYLKKSSFLRLRRDFSSPRIVEKIGVVRETEKSEQRPEREREKKKKESNPLPSGSNVTLATTESSPPIAVQTRVPRSPYNQDRRRITGTEFESYLCAVLQRVKTKGGRKATDRHRGTGPETLPDSRRTLSFVPVLEMKNAVKQTAFGSLAGGVRRFTKMTSFAKEGRSGEG</sequence>
<dbReference type="AlphaFoldDB" id="A0A4C1TXD8"/>